<name>A0A835B8F4_9POAL</name>
<dbReference type="SUPFAM" id="SSF53756">
    <property type="entry name" value="UDP-Glycosyltransferase/glycogen phosphorylase"/>
    <property type="match status" value="1"/>
</dbReference>
<evidence type="ECO:0000313" key="13">
    <source>
        <dbReference type="Proteomes" id="UP000636709"/>
    </source>
</evidence>
<dbReference type="PANTHER" id="PTHR48048:SF30">
    <property type="entry name" value="GLYCOSYLTRANSFERASE"/>
    <property type="match status" value="1"/>
</dbReference>
<evidence type="ECO:0000256" key="11">
    <source>
        <dbReference type="SAM" id="MobiDB-lite"/>
    </source>
</evidence>
<comment type="function">
    <text evidence="8">UDP-glycosyltransferase which uses UDP-galactose and malvidin as substrates to catalyze the biosynthesis of malvidin 3-O-galactoside, an anthocyanin conferring purple pigmentation.</text>
</comment>
<evidence type="ECO:0000256" key="7">
    <source>
        <dbReference type="ARBA" id="ARBA00052232"/>
    </source>
</evidence>
<organism evidence="12 13">
    <name type="scientific">Digitaria exilis</name>
    <dbReference type="NCBI Taxonomy" id="1010633"/>
    <lineage>
        <taxon>Eukaryota</taxon>
        <taxon>Viridiplantae</taxon>
        <taxon>Streptophyta</taxon>
        <taxon>Embryophyta</taxon>
        <taxon>Tracheophyta</taxon>
        <taxon>Spermatophyta</taxon>
        <taxon>Magnoliopsida</taxon>
        <taxon>Liliopsida</taxon>
        <taxon>Poales</taxon>
        <taxon>Poaceae</taxon>
        <taxon>PACMAD clade</taxon>
        <taxon>Panicoideae</taxon>
        <taxon>Panicodae</taxon>
        <taxon>Paniceae</taxon>
        <taxon>Anthephorinae</taxon>
        <taxon>Digitaria</taxon>
    </lineage>
</organism>
<dbReference type="OrthoDB" id="747132at2759"/>
<dbReference type="CDD" id="cd03784">
    <property type="entry name" value="GT1_Gtf-like"/>
    <property type="match status" value="1"/>
</dbReference>
<dbReference type="EMBL" id="JACEFO010001968">
    <property type="protein sequence ID" value="KAF8690982.1"/>
    <property type="molecule type" value="Genomic_DNA"/>
</dbReference>
<dbReference type="InterPro" id="IPR002213">
    <property type="entry name" value="UDP_glucos_trans"/>
</dbReference>
<evidence type="ECO:0000256" key="9">
    <source>
        <dbReference type="ARBA" id="ARBA00069714"/>
    </source>
</evidence>
<evidence type="ECO:0000256" key="10">
    <source>
        <dbReference type="ARBA" id="ARBA00080193"/>
    </source>
</evidence>
<evidence type="ECO:0000256" key="4">
    <source>
        <dbReference type="ARBA" id="ARBA00022676"/>
    </source>
</evidence>
<dbReference type="Gene3D" id="3.40.50.2000">
    <property type="entry name" value="Glycogen Phosphorylase B"/>
    <property type="match status" value="2"/>
</dbReference>
<keyword evidence="6" id="KW-0539">Nucleus</keyword>
<dbReference type="GO" id="GO:0005634">
    <property type="term" value="C:nucleus"/>
    <property type="evidence" value="ECO:0007669"/>
    <property type="project" value="UniProtKB-SubCell"/>
</dbReference>
<feature type="region of interest" description="Disordered" evidence="11">
    <location>
        <begin position="108"/>
        <end position="176"/>
    </location>
</feature>
<comment type="caution">
    <text evidence="12">The sequence shown here is derived from an EMBL/GenBank/DDBJ whole genome shotgun (WGS) entry which is preliminary data.</text>
</comment>
<comment type="pathway">
    <text evidence="2">Pigment biosynthesis; anthocyanin biosynthesis.</text>
</comment>
<comment type="subcellular location">
    <subcellularLocation>
        <location evidence="1">Nucleus</location>
    </subcellularLocation>
</comment>
<accession>A0A835B8F4</accession>
<dbReference type="Proteomes" id="UP000636709">
    <property type="component" value="Unassembled WGS sequence"/>
</dbReference>
<feature type="region of interest" description="Disordered" evidence="11">
    <location>
        <begin position="422"/>
        <end position="441"/>
    </location>
</feature>
<sequence>MCFRSRSRRRSLVQPPRIHTRLPLLQLLTHFHRRTLRVAAAFACASHEAERRERQRGRPAAVDIERDRGHWRERSPDFLPGPSPAWPGLLRARASPARYLVPGLGRHLGLQASPARPARRRTGRSRPARPFICGRAFRAGPAQKRPAGPGLGHRLSPQASPGRAKPGPVFTGPPRARARAGPGLVVVNGLSQFGPTTAAARLYRAFAAFATRSMGTCGPVIPPAMRGLHAVTSRDTKATSFFSRNLARAQSEQTSQAMPMANRPTIVLLPIWGTGHLMPMLEAGKRLLARGGDLSLTVLNMAPPTPESAAEVTDLVRREEAAIAAGQADTIHFHNLPIIEHPPNLLEMDDFISELVQLHVPHVRDAIAGLKSPVAAMIIDFFCTPVLDVSGELGIPTYVYFAGNASTFALLLSLESNKGKEDTVDVPGLPPVPRSSLPSPLQDEASKSYKWFVYHSRRYMEATGIIINTAAELESNVLAAIADRAPPIYPIGPVLSLKPPADEPHECVRWLDTQPPASVVFLCFGSMGSFTAAQVREIAEGLERSEQRFLWVLRSPPAEGGMHPTDANLEELLPDGFLERTKGKGMVWPTMAPQKEILAHVAVGGFVTHCGWNSVLESLWFGVPMVTWPLYAEQHFNAFTLVADLGVAVGMKMDREMGNWVESWELERAVKCLMGSSEEGRKVREKAMVMKVACWKALEDGGSSYTAVQRLYARAAGGQNVETPSTVEDI</sequence>
<dbReference type="InterPro" id="IPR050481">
    <property type="entry name" value="UDP-glycosyltransf_plant"/>
</dbReference>
<comment type="similarity">
    <text evidence="3">Belongs to the UDP-glycosyltransferase family.</text>
</comment>
<gene>
    <name evidence="12" type="ORF">HU200_040723</name>
</gene>
<comment type="catalytic activity">
    <reaction evidence="7">
        <text>malvidin + UDP-alpha-D-galactose = malvidin 3-O-beta-D-galactoside + UDP + H(+)</text>
        <dbReference type="Rhea" id="RHEA:74131"/>
        <dbReference type="ChEBI" id="CHEBI:15378"/>
        <dbReference type="ChEBI" id="CHEBI:58223"/>
        <dbReference type="ChEBI" id="CHEBI:66914"/>
        <dbReference type="ChEBI" id="CHEBI:144781"/>
        <dbReference type="ChEBI" id="CHEBI:193100"/>
    </reaction>
    <physiologicalReaction direction="left-to-right" evidence="7">
        <dbReference type="Rhea" id="RHEA:74132"/>
    </physiologicalReaction>
</comment>
<dbReference type="GO" id="GO:0035251">
    <property type="term" value="F:UDP-glucosyltransferase activity"/>
    <property type="evidence" value="ECO:0007669"/>
    <property type="project" value="InterPro"/>
</dbReference>
<dbReference type="FunFam" id="3.40.50.2000:FF:000086">
    <property type="entry name" value="Glycosyltransferase"/>
    <property type="match status" value="1"/>
</dbReference>
<protein>
    <recommendedName>
        <fullName evidence="9">Malvidin galactosylase UGT88C3</fullName>
    </recommendedName>
    <alternativeName>
        <fullName evidence="10">UDP-glycosyltransferase 88C3</fullName>
    </alternativeName>
</protein>
<evidence type="ECO:0000256" key="5">
    <source>
        <dbReference type="ARBA" id="ARBA00022679"/>
    </source>
</evidence>
<reference evidence="12" key="1">
    <citation type="submission" date="2020-07" db="EMBL/GenBank/DDBJ databases">
        <title>Genome sequence and genetic diversity analysis of an under-domesticated orphan crop, white fonio (Digitaria exilis).</title>
        <authorList>
            <person name="Bennetzen J.L."/>
            <person name="Chen S."/>
            <person name="Ma X."/>
            <person name="Wang X."/>
            <person name="Yssel A.E.J."/>
            <person name="Chaluvadi S.R."/>
            <person name="Johnson M."/>
            <person name="Gangashetty P."/>
            <person name="Hamidou F."/>
            <person name="Sanogo M.D."/>
            <person name="Zwaenepoel A."/>
            <person name="Wallace J."/>
            <person name="Van De Peer Y."/>
            <person name="Van Deynze A."/>
        </authorList>
    </citation>
    <scope>NUCLEOTIDE SEQUENCE</scope>
    <source>
        <tissue evidence="12">Leaves</tissue>
    </source>
</reference>
<evidence type="ECO:0000256" key="6">
    <source>
        <dbReference type="ARBA" id="ARBA00023242"/>
    </source>
</evidence>
<evidence type="ECO:0000313" key="12">
    <source>
        <dbReference type="EMBL" id="KAF8690982.1"/>
    </source>
</evidence>
<dbReference type="AlphaFoldDB" id="A0A835B8F4"/>
<dbReference type="FunFam" id="3.40.50.2000:FF:000089">
    <property type="entry name" value="Glycosyltransferase"/>
    <property type="match status" value="1"/>
</dbReference>
<keyword evidence="13" id="KW-1185">Reference proteome</keyword>
<keyword evidence="5" id="KW-0808">Transferase</keyword>
<feature type="compositionally biased region" description="Basic residues" evidence="11">
    <location>
        <begin position="117"/>
        <end position="127"/>
    </location>
</feature>
<dbReference type="Pfam" id="PF00201">
    <property type="entry name" value="UDPGT"/>
    <property type="match status" value="1"/>
</dbReference>
<evidence type="ECO:0000256" key="2">
    <source>
        <dbReference type="ARBA" id="ARBA00004935"/>
    </source>
</evidence>
<evidence type="ECO:0000256" key="1">
    <source>
        <dbReference type="ARBA" id="ARBA00004123"/>
    </source>
</evidence>
<evidence type="ECO:0000256" key="3">
    <source>
        <dbReference type="ARBA" id="ARBA00009995"/>
    </source>
</evidence>
<proteinExistence type="inferred from homology"/>
<dbReference type="PANTHER" id="PTHR48048">
    <property type="entry name" value="GLYCOSYLTRANSFERASE"/>
    <property type="match status" value="1"/>
</dbReference>
<keyword evidence="4" id="KW-0328">Glycosyltransferase</keyword>
<evidence type="ECO:0000256" key="8">
    <source>
        <dbReference type="ARBA" id="ARBA00058579"/>
    </source>
</evidence>